<name>A0ACC1M128_9FUNG</name>
<evidence type="ECO:0000313" key="2">
    <source>
        <dbReference type="Proteomes" id="UP001139981"/>
    </source>
</evidence>
<sequence length="161" mass="18798">MDKLREKIQALRAETQAANERADAAEDALKKLDNQQTEREQEFISLQNRIALLETEADRRDNQLSEAKQIQKDSEASLNQSDALVKKVDTLEDKLEVTETQLRDALENARKLDLENEKLQRSVTQFEKERERQELKYENLFKDYTEAKDELERMLASLGDL</sequence>
<reference evidence="1" key="1">
    <citation type="submission" date="2022-07" db="EMBL/GenBank/DDBJ databases">
        <title>Phylogenomic reconstructions and comparative analyses of Kickxellomycotina fungi.</title>
        <authorList>
            <person name="Reynolds N.K."/>
            <person name="Stajich J.E."/>
            <person name="Barry K."/>
            <person name="Grigoriev I.V."/>
            <person name="Crous P."/>
            <person name="Smith M.E."/>
        </authorList>
    </citation>
    <scope>NUCLEOTIDE SEQUENCE</scope>
    <source>
        <strain evidence="1">CBS 190363</strain>
    </source>
</reference>
<dbReference type="EMBL" id="JANBVB010001033">
    <property type="protein sequence ID" value="KAJ2891294.1"/>
    <property type="molecule type" value="Genomic_DNA"/>
</dbReference>
<accession>A0ACC1M128</accession>
<keyword evidence="2" id="KW-1185">Reference proteome</keyword>
<protein>
    <submittedName>
        <fullName evidence="1">Tropomyosin-2</fullName>
    </submittedName>
</protein>
<organism evidence="1 2">
    <name type="scientific">Coemansia aciculifera</name>
    <dbReference type="NCBI Taxonomy" id="417176"/>
    <lineage>
        <taxon>Eukaryota</taxon>
        <taxon>Fungi</taxon>
        <taxon>Fungi incertae sedis</taxon>
        <taxon>Zoopagomycota</taxon>
        <taxon>Kickxellomycotina</taxon>
        <taxon>Kickxellomycetes</taxon>
        <taxon>Kickxellales</taxon>
        <taxon>Kickxellaceae</taxon>
        <taxon>Coemansia</taxon>
    </lineage>
</organism>
<gene>
    <name evidence="1" type="primary">TPM2</name>
    <name evidence="1" type="ORF">IWW38_003683</name>
</gene>
<proteinExistence type="predicted"/>
<dbReference type="Proteomes" id="UP001139981">
    <property type="component" value="Unassembled WGS sequence"/>
</dbReference>
<comment type="caution">
    <text evidence="1">The sequence shown here is derived from an EMBL/GenBank/DDBJ whole genome shotgun (WGS) entry which is preliminary data.</text>
</comment>
<evidence type="ECO:0000313" key="1">
    <source>
        <dbReference type="EMBL" id="KAJ2891294.1"/>
    </source>
</evidence>